<dbReference type="EMBL" id="CP018191">
    <property type="protein sequence ID" value="APH53616.1"/>
    <property type="molecule type" value="Genomic_DNA"/>
</dbReference>
<dbReference type="RefSeq" id="WP_216634470.1">
    <property type="nucleotide sequence ID" value="NZ_CP018191.1"/>
</dbReference>
<evidence type="ECO:0000313" key="2">
    <source>
        <dbReference type="Proteomes" id="UP000182373"/>
    </source>
</evidence>
<proteinExistence type="predicted"/>
<organism evidence="1 2">
    <name type="scientific">Granulibacter bethesdensis</name>
    <dbReference type="NCBI Taxonomy" id="364410"/>
    <lineage>
        <taxon>Bacteria</taxon>
        <taxon>Pseudomonadati</taxon>
        <taxon>Pseudomonadota</taxon>
        <taxon>Alphaproteobacteria</taxon>
        <taxon>Acetobacterales</taxon>
        <taxon>Acetobacteraceae</taxon>
        <taxon>Granulibacter</taxon>
    </lineage>
</organism>
<dbReference type="AlphaFoldDB" id="A0AAC9P7L6"/>
<reference evidence="2" key="1">
    <citation type="submission" date="2016-11" db="EMBL/GenBank/DDBJ databases">
        <title>Comparative genomic and phenotypic analysis of Granulibacter bethesdensis clinical isolates from patients with chronic granulomatous disease.</title>
        <authorList>
            <person name="Zarember K.A."/>
            <person name="Porcella S.F."/>
            <person name="Chu J."/>
            <person name="Ding L."/>
            <person name="Dahlstrom E."/>
            <person name="Barbian K."/>
            <person name="Martens C."/>
            <person name="Sykora L."/>
            <person name="Kramer S."/>
            <person name="Pettinato A.M."/>
            <person name="Hong H."/>
            <person name="Wald G."/>
            <person name="Berg L.J."/>
            <person name="Rogge L.S."/>
            <person name="Greenberg D.E."/>
            <person name="Falcone E.L."/>
            <person name="Neves J.F."/>
            <person name="Simoes M.J."/>
            <person name="Casal M."/>
            <person name="Rodriguez-Lopez F.C."/>
            <person name="Zelazny A."/>
            <person name="Gallin J.I."/>
            <person name="Holland S.M."/>
        </authorList>
    </citation>
    <scope>NUCLEOTIDE SEQUENCE [LARGE SCALE GENOMIC DNA]</scope>
    <source>
        <strain evidence="2">NIH9.1</strain>
    </source>
</reference>
<evidence type="ECO:0008006" key="3">
    <source>
        <dbReference type="Google" id="ProtNLM"/>
    </source>
</evidence>
<dbReference type="Proteomes" id="UP000182373">
    <property type="component" value="Chromosome"/>
</dbReference>
<name>A0AAC9P7L6_9PROT</name>
<gene>
    <name evidence="1" type="ORF">GbCGDNIH9_8411</name>
</gene>
<protein>
    <recommendedName>
        <fullName evidence="3">Lipoprotein</fullName>
    </recommendedName>
</protein>
<sequence>MYPDAVQNNLYRNRIGDTMITRQSFQVFPLLAATMIGLAACTGPGATGGETYEDKFSQSYIQSHLFKGKTTMRDVQALYGQPFRRSTQGGDRVYWTYRREQTGSMGMLTGIARVVPGVGMSNALIRVNENLAQMQRASDAASGNTEVRGDSLDLVFQNGVLDNWSM</sequence>
<accession>A0AAC9P7L6</accession>
<evidence type="ECO:0000313" key="1">
    <source>
        <dbReference type="EMBL" id="APH53616.1"/>
    </source>
</evidence>